<comment type="similarity">
    <text evidence="3">Belongs to the CSN8 family.</text>
</comment>
<evidence type="ECO:0000256" key="2">
    <source>
        <dbReference type="ARBA" id="ARBA00004496"/>
    </source>
</evidence>
<evidence type="ECO:0000256" key="6">
    <source>
        <dbReference type="ARBA" id="ARBA00022790"/>
    </source>
</evidence>
<dbReference type="InterPro" id="IPR000717">
    <property type="entry name" value="PCI_dom"/>
</dbReference>
<dbReference type="Pfam" id="PF10075">
    <property type="entry name" value="CSN8_PSD8_EIF3K"/>
    <property type="match status" value="1"/>
</dbReference>
<evidence type="ECO:0000259" key="8">
    <source>
        <dbReference type="PROSITE" id="PS50250"/>
    </source>
</evidence>
<dbReference type="Gene3D" id="1.25.40.990">
    <property type="match status" value="1"/>
</dbReference>
<comment type="subcellular location">
    <subcellularLocation>
        <location evidence="2">Cytoplasm</location>
    </subcellularLocation>
    <subcellularLocation>
        <location evidence="1">Nucleus</location>
    </subcellularLocation>
</comment>
<evidence type="ECO:0000313" key="9">
    <source>
        <dbReference type="EMBL" id="CAK0756979.1"/>
    </source>
</evidence>
<dbReference type="InterPro" id="IPR033205">
    <property type="entry name" value="COP9_CSN8"/>
</dbReference>
<evidence type="ECO:0000256" key="5">
    <source>
        <dbReference type="ARBA" id="ARBA00022490"/>
    </source>
</evidence>
<evidence type="ECO:0000256" key="4">
    <source>
        <dbReference type="ARBA" id="ARBA00014875"/>
    </source>
</evidence>
<dbReference type="EMBL" id="CAUYUE010000003">
    <property type="protein sequence ID" value="CAK0756979.1"/>
    <property type="molecule type" value="Genomic_DNA"/>
</dbReference>
<name>A0AAV1HWD0_9CHLO</name>
<reference evidence="9 10" key="1">
    <citation type="submission" date="2023-10" db="EMBL/GenBank/DDBJ databases">
        <authorList>
            <person name="Maclean D."/>
            <person name="Macfadyen A."/>
        </authorList>
    </citation>
    <scope>NUCLEOTIDE SEQUENCE [LARGE SCALE GENOMIC DNA]</scope>
</reference>
<dbReference type="AlphaFoldDB" id="A0AAV1HWD0"/>
<protein>
    <recommendedName>
        <fullName evidence="4">COP9 signalosome complex subunit 8</fullName>
    </recommendedName>
</protein>
<evidence type="ECO:0000256" key="1">
    <source>
        <dbReference type="ARBA" id="ARBA00004123"/>
    </source>
</evidence>
<organism evidence="9 10">
    <name type="scientific">Coccomyxa viridis</name>
    <dbReference type="NCBI Taxonomy" id="1274662"/>
    <lineage>
        <taxon>Eukaryota</taxon>
        <taxon>Viridiplantae</taxon>
        <taxon>Chlorophyta</taxon>
        <taxon>core chlorophytes</taxon>
        <taxon>Trebouxiophyceae</taxon>
        <taxon>Trebouxiophyceae incertae sedis</taxon>
        <taxon>Coccomyxaceae</taxon>
        <taxon>Coccomyxa</taxon>
    </lineage>
</organism>
<dbReference type="PANTHER" id="PTHR13339">
    <property type="entry name" value="COP9 SIGNALOSOME COMPLEX SUBUNIT 8"/>
    <property type="match status" value="1"/>
</dbReference>
<dbReference type="PANTHER" id="PTHR13339:SF0">
    <property type="entry name" value="COP9 SIGNALOSOME COMPLEX SUBUNIT 8"/>
    <property type="match status" value="1"/>
</dbReference>
<sequence length="200" mass="22690">MVAFDEAALTTLLTEQRYDEVAPQLDEDELKSATQEVLSGDWPVVIHILAHLYNGRLTNARFLWKRIPEQRKSQDAELAAALQLLQMMWNKDYQGVWQALALPAWRPQSQPLMEALGNRIRSHNLQLLMRSYTSISVPKVAAMLGISQAAVAEVVQREGWAMDPSSGLCQIKQPEVPDIQQVEPKQLEDLTKYLMHLEST</sequence>
<dbReference type="GO" id="GO:0005737">
    <property type="term" value="C:cytoplasm"/>
    <property type="evidence" value="ECO:0007669"/>
    <property type="project" value="UniProtKB-SubCell"/>
</dbReference>
<dbReference type="GO" id="GO:0008180">
    <property type="term" value="C:COP9 signalosome"/>
    <property type="evidence" value="ECO:0007669"/>
    <property type="project" value="UniProtKB-KW"/>
</dbReference>
<proteinExistence type="inferred from homology"/>
<keyword evidence="7" id="KW-0539">Nucleus</keyword>
<dbReference type="PROSITE" id="PS50250">
    <property type="entry name" value="PCI"/>
    <property type="match status" value="1"/>
</dbReference>
<evidence type="ECO:0000313" key="10">
    <source>
        <dbReference type="Proteomes" id="UP001314263"/>
    </source>
</evidence>
<dbReference type="InterPro" id="IPR033464">
    <property type="entry name" value="CSN8_PSD8_EIF3K"/>
</dbReference>
<evidence type="ECO:0000256" key="3">
    <source>
        <dbReference type="ARBA" id="ARBA00008252"/>
    </source>
</evidence>
<comment type="caution">
    <text evidence="9">The sequence shown here is derived from an EMBL/GenBank/DDBJ whole genome shotgun (WGS) entry which is preliminary data.</text>
</comment>
<dbReference type="GO" id="GO:0010387">
    <property type="term" value="P:COP9 signalosome assembly"/>
    <property type="evidence" value="ECO:0007669"/>
    <property type="project" value="InterPro"/>
</dbReference>
<dbReference type="Proteomes" id="UP001314263">
    <property type="component" value="Unassembled WGS sequence"/>
</dbReference>
<feature type="domain" description="PCI" evidence="8">
    <location>
        <begin position="3"/>
        <end position="200"/>
    </location>
</feature>
<dbReference type="GO" id="GO:0000338">
    <property type="term" value="P:protein deneddylation"/>
    <property type="evidence" value="ECO:0007669"/>
    <property type="project" value="InterPro"/>
</dbReference>
<accession>A0AAV1HWD0</accession>
<gene>
    <name evidence="9" type="ORF">CVIRNUC_002500</name>
</gene>
<keyword evidence="6" id="KW-0736">Signalosome</keyword>
<evidence type="ECO:0000256" key="7">
    <source>
        <dbReference type="ARBA" id="ARBA00023242"/>
    </source>
</evidence>
<keyword evidence="10" id="KW-1185">Reference proteome</keyword>
<keyword evidence="5" id="KW-0963">Cytoplasm</keyword>